<accession>A0A6I3LQ37</accession>
<proteinExistence type="predicted"/>
<dbReference type="RefSeq" id="WP_155092792.1">
    <property type="nucleotide sequence ID" value="NZ_WMJX01000028.1"/>
</dbReference>
<keyword evidence="2" id="KW-1185">Reference proteome</keyword>
<protein>
    <recommendedName>
        <fullName evidence="3">DUF2490 domain-containing protein</fullName>
    </recommendedName>
</protein>
<evidence type="ECO:0000313" key="2">
    <source>
        <dbReference type="Proteomes" id="UP000438760"/>
    </source>
</evidence>
<sequence length="206" mass="24107">MKQLIFVIVLLFSIVMRGQQLSFSPEVMVGNRSYFYTHTVSYQVNDKWKLSNLILFDTEYTEDTHNILFIRNTVSYKISDRFSLHNGFGVKNPGAFFLSYLQYQYKNKQNTLNISYSAGATYQAGFTLEQSFLIEYTPKLTQKLNAFFRLSAVGNTDFNEYTRGFQHIRIGLKDEKLMYGLAFNAEQFNISWDHLENLGVFVKYNF</sequence>
<gene>
    <name evidence="1" type="ORF">GJV76_11625</name>
</gene>
<reference evidence="1 2" key="1">
    <citation type="submission" date="2019-11" db="EMBL/GenBank/DDBJ databases">
        <title>Genome of Strain BIT-d1.</title>
        <authorList>
            <person name="Yang Y."/>
        </authorList>
    </citation>
    <scope>NUCLEOTIDE SEQUENCE [LARGE SCALE GENOMIC DNA]</scope>
    <source>
        <strain evidence="1 2">BIT-d1</strain>
    </source>
</reference>
<dbReference type="OrthoDB" id="956577at2"/>
<evidence type="ECO:0008006" key="3">
    <source>
        <dbReference type="Google" id="ProtNLM"/>
    </source>
</evidence>
<dbReference type="AlphaFoldDB" id="A0A6I3LQ37"/>
<evidence type="ECO:0000313" key="1">
    <source>
        <dbReference type="EMBL" id="MTG98771.1"/>
    </source>
</evidence>
<comment type="caution">
    <text evidence="1">The sequence shown here is derived from an EMBL/GenBank/DDBJ whole genome shotgun (WGS) entry which is preliminary data.</text>
</comment>
<dbReference type="Proteomes" id="UP000438760">
    <property type="component" value="Unassembled WGS sequence"/>
</dbReference>
<dbReference type="EMBL" id="WMJX01000028">
    <property type="protein sequence ID" value="MTG98771.1"/>
    <property type="molecule type" value="Genomic_DNA"/>
</dbReference>
<name>A0A6I3LQ37_9FLAO</name>
<organism evidence="1 2">
    <name type="scientific">Myroides albus</name>
    <dbReference type="NCBI Taxonomy" id="2562892"/>
    <lineage>
        <taxon>Bacteria</taxon>
        <taxon>Pseudomonadati</taxon>
        <taxon>Bacteroidota</taxon>
        <taxon>Flavobacteriia</taxon>
        <taxon>Flavobacteriales</taxon>
        <taxon>Flavobacteriaceae</taxon>
        <taxon>Myroides</taxon>
    </lineage>
</organism>